<evidence type="ECO:0000256" key="1">
    <source>
        <dbReference type="SAM" id="MobiDB-lite"/>
    </source>
</evidence>
<proteinExistence type="predicted"/>
<reference evidence="2 3" key="1">
    <citation type="journal article" date="2018" name="Mol. Plant">
        <title>The genome of Artemisia annua provides insight into the evolution of Asteraceae family and artemisinin biosynthesis.</title>
        <authorList>
            <person name="Shen Q."/>
            <person name="Zhang L."/>
            <person name="Liao Z."/>
            <person name="Wang S."/>
            <person name="Yan T."/>
            <person name="Shi P."/>
            <person name="Liu M."/>
            <person name="Fu X."/>
            <person name="Pan Q."/>
            <person name="Wang Y."/>
            <person name="Lv Z."/>
            <person name="Lu X."/>
            <person name="Zhang F."/>
            <person name="Jiang W."/>
            <person name="Ma Y."/>
            <person name="Chen M."/>
            <person name="Hao X."/>
            <person name="Li L."/>
            <person name="Tang Y."/>
            <person name="Lv G."/>
            <person name="Zhou Y."/>
            <person name="Sun X."/>
            <person name="Brodelius P.E."/>
            <person name="Rose J.K.C."/>
            <person name="Tang K."/>
        </authorList>
    </citation>
    <scope>NUCLEOTIDE SEQUENCE [LARGE SCALE GENOMIC DNA]</scope>
    <source>
        <strain evidence="3">cv. Huhao1</strain>
        <tissue evidence="2">Leaf</tissue>
    </source>
</reference>
<feature type="region of interest" description="Disordered" evidence="1">
    <location>
        <begin position="69"/>
        <end position="105"/>
    </location>
</feature>
<keyword evidence="3" id="KW-1185">Reference proteome</keyword>
<feature type="region of interest" description="Disordered" evidence="1">
    <location>
        <begin position="20"/>
        <end position="48"/>
    </location>
</feature>
<dbReference type="Proteomes" id="UP000245207">
    <property type="component" value="Unassembled WGS sequence"/>
</dbReference>
<accession>A0A2U1KB91</accession>
<gene>
    <name evidence="2" type="ORF">CTI12_AA623050</name>
</gene>
<name>A0A2U1KB91_ARTAN</name>
<organism evidence="2 3">
    <name type="scientific">Artemisia annua</name>
    <name type="common">Sweet wormwood</name>
    <dbReference type="NCBI Taxonomy" id="35608"/>
    <lineage>
        <taxon>Eukaryota</taxon>
        <taxon>Viridiplantae</taxon>
        <taxon>Streptophyta</taxon>
        <taxon>Embryophyta</taxon>
        <taxon>Tracheophyta</taxon>
        <taxon>Spermatophyta</taxon>
        <taxon>Magnoliopsida</taxon>
        <taxon>eudicotyledons</taxon>
        <taxon>Gunneridae</taxon>
        <taxon>Pentapetalae</taxon>
        <taxon>asterids</taxon>
        <taxon>campanulids</taxon>
        <taxon>Asterales</taxon>
        <taxon>Asteraceae</taxon>
        <taxon>Asteroideae</taxon>
        <taxon>Anthemideae</taxon>
        <taxon>Artemisiinae</taxon>
        <taxon>Artemisia</taxon>
    </lineage>
</organism>
<sequence length="122" mass="12741">MASFESPVRGYESRSIPGIVVLPSGGRQTTSAPHELVIKPPRPRSRDLFRNKPRRLVVILGGAKKQSGFPEELASQATTSGSQGLQKVESRDFQDGSGASGGVGLVRGVGDSGSAYGLFGSI</sequence>
<comment type="caution">
    <text evidence="2">The sequence shown here is derived from an EMBL/GenBank/DDBJ whole genome shotgun (WGS) entry which is preliminary data.</text>
</comment>
<evidence type="ECO:0000313" key="3">
    <source>
        <dbReference type="Proteomes" id="UP000245207"/>
    </source>
</evidence>
<evidence type="ECO:0000313" key="2">
    <source>
        <dbReference type="EMBL" id="PWA34020.1"/>
    </source>
</evidence>
<dbReference type="EMBL" id="PKPP01024215">
    <property type="protein sequence ID" value="PWA34020.1"/>
    <property type="molecule type" value="Genomic_DNA"/>
</dbReference>
<dbReference type="AlphaFoldDB" id="A0A2U1KB91"/>
<feature type="compositionally biased region" description="Polar residues" evidence="1">
    <location>
        <begin position="75"/>
        <end position="85"/>
    </location>
</feature>
<protein>
    <submittedName>
        <fullName evidence="2">Uncharacterized protein</fullName>
    </submittedName>
</protein>